<feature type="transmembrane region" description="Helical" evidence="1">
    <location>
        <begin position="127"/>
        <end position="148"/>
    </location>
</feature>
<feature type="transmembrane region" description="Helical" evidence="1">
    <location>
        <begin position="34"/>
        <end position="65"/>
    </location>
</feature>
<dbReference type="AlphaFoldDB" id="E8V4T2"/>
<gene>
    <name evidence="3" type="ordered locus">AciPR4_0652</name>
</gene>
<evidence type="ECO:0000259" key="2">
    <source>
        <dbReference type="Pfam" id="PF09835"/>
    </source>
</evidence>
<feature type="domain" description="DUF2062" evidence="2">
    <location>
        <begin position="23"/>
        <end position="151"/>
    </location>
</feature>
<name>E8V4T2_TERSS</name>
<evidence type="ECO:0000256" key="1">
    <source>
        <dbReference type="SAM" id="Phobius"/>
    </source>
</evidence>
<feature type="transmembrane region" description="Helical" evidence="1">
    <location>
        <begin position="77"/>
        <end position="96"/>
    </location>
</feature>
<evidence type="ECO:0000313" key="3">
    <source>
        <dbReference type="EMBL" id="ADV81486.1"/>
    </source>
</evidence>
<accession>E8V4T2</accession>
<organism evidence="3 4">
    <name type="scientific">Terriglobus saanensis (strain ATCC BAA-1853 / DSM 23119 / SP1PR4)</name>
    <dbReference type="NCBI Taxonomy" id="401053"/>
    <lineage>
        <taxon>Bacteria</taxon>
        <taxon>Pseudomonadati</taxon>
        <taxon>Acidobacteriota</taxon>
        <taxon>Terriglobia</taxon>
        <taxon>Terriglobales</taxon>
        <taxon>Acidobacteriaceae</taxon>
        <taxon>Terriglobus</taxon>
    </lineage>
</organism>
<proteinExistence type="predicted"/>
<dbReference type="PANTHER" id="PTHR35102:SF1">
    <property type="entry name" value="E3 UBIQUITIN-PROTEIN LIGASE"/>
    <property type="match status" value="1"/>
</dbReference>
<dbReference type="OrthoDB" id="123362at2"/>
<reference evidence="3 4" key="1">
    <citation type="journal article" date="2012" name="Stand. Genomic Sci.">
        <title>Complete genome sequence of Terriglobus saanensis type strain SP1PR4(T), an Acidobacteria from tundra soil.</title>
        <authorList>
            <person name="Rawat S.R."/>
            <person name="Mannisto M.K."/>
            <person name="Starovoytov V."/>
            <person name="Goodwin L."/>
            <person name="Nolan M."/>
            <person name="Hauser L."/>
            <person name="Land M."/>
            <person name="Davenport K.W."/>
            <person name="Woyke T."/>
            <person name="Haggblom M.M."/>
        </authorList>
    </citation>
    <scope>NUCLEOTIDE SEQUENCE</scope>
    <source>
        <strain evidence="4">ATCC BAA-1853 / DSM 23119 / SP1PR4</strain>
    </source>
</reference>
<protein>
    <recommendedName>
        <fullName evidence="2">DUF2062 domain-containing protein</fullName>
    </recommendedName>
</protein>
<dbReference type="STRING" id="401053.AciPR4_0652"/>
<keyword evidence="1" id="KW-1133">Transmembrane helix</keyword>
<dbReference type="eggNOG" id="COG3216">
    <property type="taxonomic scope" value="Bacteria"/>
</dbReference>
<dbReference type="KEGG" id="tsa:AciPR4_0652"/>
<dbReference type="HOGENOM" id="CLU_119034_1_0_0"/>
<keyword evidence="1" id="KW-0472">Membrane</keyword>
<dbReference type="Proteomes" id="UP000006844">
    <property type="component" value="Chromosome"/>
</dbReference>
<evidence type="ECO:0000313" key="4">
    <source>
        <dbReference type="Proteomes" id="UP000006844"/>
    </source>
</evidence>
<keyword evidence="4" id="KW-1185">Reference proteome</keyword>
<dbReference type="InterPro" id="IPR018639">
    <property type="entry name" value="DUF2062"/>
</dbReference>
<dbReference type="PANTHER" id="PTHR35102">
    <property type="entry name" value="E3 UBIQUITIN-PROTEIN LIGASE"/>
    <property type="match status" value="1"/>
</dbReference>
<dbReference type="EMBL" id="CP002467">
    <property type="protein sequence ID" value="ADV81486.1"/>
    <property type="molecule type" value="Genomic_DNA"/>
</dbReference>
<dbReference type="RefSeq" id="WP_013567219.1">
    <property type="nucleotide sequence ID" value="NC_014963.1"/>
</dbReference>
<dbReference type="Pfam" id="PF09835">
    <property type="entry name" value="DUF2062"/>
    <property type="match status" value="1"/>
</dbReference>
<sequence length="164" mass="18189">MQVKLEQDRSWVWRKIFLPVLGLLRMGVTPERLAWSISLGIAIGINPLIGSTTVLSLLMAFVLRLSVPASQVGTHSAYPVQLLLFLPLVHVGAVLFGTKPIPLSRAEIVPLARHPWELTKMLWMWEWHALVVWAVVAVIFTPALALLLGRVLRQAMPAAHPSEA</sequence>
<keyword evidence="1" id="KW-0812">Transmembrane</keyword>